<dbReference type="InterPro" id="IPR004143">
    <property type="entry name" value="BPL_LPL_catalytic"/>
</dbReference>
<evidence type="ECO:0000256" key="12">
    <source>
        <dbReference type="ARBA" id="ARBA00047326"/>
    </source>
</evidence>
<dbReference type="CDD" id="cd16444">
    <property type="entry name" value="LipB"/>
    <property type="match status" value="1"/>
</dbReference>
<dbReference type="NCBIfam" id="TIGR00214">
    <property type="entry name" value="lipB"/>
    <property type="match status" value="1"/>
</dbReference>
<feature type="domain" description="Radical SAM core" evidence="14">
    <location>
        <begin position="278"/>
        <end position="492"/>
    </location>
</feature>
<evidence type="ECO:0000256" key="9">
    <source>
        <dbReference type="ARBA" id="ARBA00023004"/>
    </source>
</evidence>
<accession>A0A381RSC9</accession>
<evidence type="ECO:0000256" key="7">
    <source>
        <dbReference type="ARBA" id="ARBA00022691"/>
    </source>
</evidence>
<dbReference type="InterPro" id="IPR000544">
    <property type="entry name" value="Octanoyltransferase"/>
</dbReference>
<evidence type="ECO:0000313" key="15">
    <source>
        <dbReference type="EMBL" id="SUZ94786.1"/>
    </source>
</evidence>
<evidence type="ECO:0000259" key="14">
    <source>
        <dbReference type="PROSITE" id="PS51918"/>
    </source>
</evidence>
<dbReference type="GO" id="GO:0009249">
    <property type="term" value="P:protein lipoylation"/>
    <property type="evidence" value="ECO:0007669"/>
    <property type="project" value="InterPro"/>
</dbReference>
<dbReference type="InterPro" id="IPR007197">
    <property type="entry name" value="rSAM"/>
</dbReference>
<dbReference type="NCBIfam" id="NF009544">
    <property type="entry name" value="PRK12928.1"/>
    <property type="match status" value="1"/>
</dbReference>
<comment type="cofactor">
    <cofactor evidence="1">
        <name>[4Fe-4S] cluster</name>
        <dbReference type="ChEBI" id="CHEBI:49883"/>
    </cofactor>
</comment>
<sequence length="532" mass="57152">MALQRRIHDNAGSVPDPQDHLLLLEHHAVYTLGVRATLDNLLLPPDEVGADLERADRGGDITFHGPGQLVGYPLLHLPGKRGGGMADTVAYVRSVEDLVIDVCRDLGLADVGRLQPYPGVWVEPDGPRPRKVAAIGVKLTRSRTMHGFALNVDPDLAFFDRMVPCGITGYGVTSLAAEGITTTMRQVVDLVAGRAAERWADGPVERADVAWVHRTGDLSRFSRGEGAGARPPVGRKPEWMRVALETGPEYLRLKSTMRSRRLTTVCEEAGCPNVFDCWNDGTATFMINGERCTRACGFCMVDTRRPDGLDLDEPRRVAEAVADMGLRHAVVTAVARDDLPDGGASAFVATIAAIRDRNPGTAVEVLIPDCKGDPDALQVVFDARPEVLNHNIETVARLQRKVRPSASYARSLSVLARAGTAGLTTKSSIIVGLGETDEEVDACLADLASVGCDIVTIGQYLRPTTSHLEVDRWVEPATFDRWAAVGRALGIGHVEAGPLTRSSYHARQAAEAAGVPPDVDRTVSVALSARPG</sequence>
<protein>
    <submittedName>
        <fullName evidence="15">Uncharacterized protein</fullName>
    </submittedName>
</protein>
<evidence type="ECO:0000256" key="11">
    <source>
        <dbReference type="ARBA" id="ARBA00023315"/>
    </source>
</evidence>
<dbReference type="FunFam" id="3.20.20.70:FF:000040">
    <property type="entry name" value="Lipoyl synthase"/>
    <property type="match status" value="1"/>
</dbReference>
<evidence type="ECO:0000256" key="6">
    <source>
        <dbReference type="ARBA" id="ARBA00022679"/>
    </source>
</evidence>
<dbReference type="InterPro" id="IPR003698">
    <property type="entry name" value="Lipoyl_synth"/>
</dbReference>
<evidence type="ECO:0000256" key="8">
    <source>
        <dbReference type="ARBA" id="ARBA00022723"/>
    </source>
</evidence>
<dbReference type="PANTHER" id="PTHR10949">
    <property type="entry name" value="LIPOYL SYNTHASE"/>
    <property type="match status" value="1"/>
</dbReference>
<dbReference type="UniPathway" id="UPA00538">
    <property type="reaction ID" value="UER00592"/>
</dbReference>
<dbReference type="Pfam" id="PF21948">
    <property type="entry name" value="LplA-B_cat"/>
    <property type="match status" value="1"/>
</dbReference>
<dbReference type="EMBL" id="UINC01002266">
    <property type="protein sequence ID" value="SUZ94786.1"/>
    <property type="molecule type" value="Genomic_DNA"/>
</dbReference>
<evidence type="ECO:0000256" key="3">
    <source>
        <dbReference type="ARBA" id="ARBA00004821"/>
    </source>
</evidence>
<evidence type="ECO:0000256" key="2">
    <source>
        <dbReference type="ARBA" id="ARBA00004173"/>
    </source>
</evidence>
<dbReference type="PANTHER" id="PTHR10949:SF0">
    <property type="entry name" value="LIPOYL SYNTHASE, MITOCHONDRIAL"/>
    <property type="match status" value="1"/>
</dbReference>
<dbReference type="GO" id="GO:0016992">
    <property type="term" value="F:lipoate synthase activity"/>
    <property type="evidence" value="ECO:0007669"/>
    <property type="project" value="UniProtKB-EC"/>
</dbReference>
<keyword evidence="5" id="KW-0963">Cytoplasm</keyword>
<evidence type="ECO:0000259" key="13">
    <source>
        <dbReference type="PROSITE" id="PS51733"/>
    </source>
</evidence>
<reference evidence="15" key="1">
    <citation type="submission" date="2018-05" db="EMBL/GenBank/DDBJ databases">
        <authorList>
            <person name="Lanie J.A."/>
            <person name="Ng W.-L."/>
            <person name="Kazmierczak K.M."/>
            <person name="Andrzejewski T.M."/>
            <person name="Davidsen T.M."/>
            <person name="Wayne K.J."/>
            <person name="Tettelin H."/>
            <person name="Glass J.I."/>
            <person name="Rusch D."/>
            <person name="Podicherti R."/>
            <person name="Tsui H.-C.T."/>
            <person name="Winkler M.E."/>
        </authorList>
    </citation>
    <scope>NUCLEOTIDE SEQUENCE</scope>
</reference>
<gene>
    <name evidence="15" type="ORF">METZ01_LOCUS47640</name>
</gene>
<comment type="pathway">
    <text evidence="3">Protein modification; protein lipoylation via endogenous pathway; protein N(6)-(lipoyl)lysine from octanoyl-[acyl-carrier-protein]: step 1/2.</text>
</comment>
<dbReference type="CDD" id="cd01335">
    <property type="entry name" value="Radical_SAM"/>
    <property type="match status" value="1"/>
</dbReference>
<dbReference type="PROSITE" id="PS01313">
    <property type="entry name" value="LIPB"/>
    <property type="match status" value="1"/>
</dbReference>
<dbReference type="GO" id="GO:0051539">
    <property type="term" value="F:4 iron, 4 sulfur cluster binding"/>
    <property type="evidence" value="ECO:0007669"/>
    <property type="project" value="UniProtKB-KW"/>
</dbReference>
<keyword evidence="7" id="KW-0949">S-adenosyl-L-methionine</keyword>
<dbReference type="InterPro" id="IPR013785">
    <property type="entry name" value="Aldolase_TIM"/>
</dbReference>
<dbReference type="SFLD" id="SFLDG01058">
    <property type="entry name" value="lipoyl_synthase_like"/>
    <property type="match status" value="1"/>
</dbReference>
<name>A0A381RSC9_9ZZZZ</name>
<dbReference type="Pfam" id="PF04055">
    <property type="entry name" value="Radical_SAM"/>
    <property type="match status" value="1"/>
</dbReference>
<keyword evidence="10" id="KW-0411">Iron-sulfur</keyword>
<keyword evidence="8" id="KW-0479">Metal-binding</keyword>
<evidence type="ECO:0000256" key="4">
    <source>
        <dbReference type="ARBA" id="ARBA00022485"/>
    </source>
</evidence>
<dbReference type="InterPro" id="IPR031691">
    <property type="entry name" value="LIAS_N"/>
</dbReference>
<dbReference type="Pfam" id="PF16881">
    <property type="entry name" value="LIAS_N"/>
    <property type="match status" value="1"/>
</dbReference>
<dbReference type="NCBIfam" id="TIGR00510">
    <property type="entry name" value="lipA"/>
    <property type="match status" value="1"/>
</dbReference>
<dbReference type="InterPro" id="IPR020605">
    <property type="entry name" value="Octanoyltransferase_CS"/>
</dbReference>
<dbReference type="NCBIfam" id="NF010925">
    <property type="entry name" value="PRK14345.1"/>
    <property type="match status" value="1"/>
</dbReference>
<comment type="catalytic activity">
    <reaction evidence="12">
        <text>[[Fe-S] cluster scaffold protein carrying a second [4Fe-4S](2+) cluster] + N(6)-octanoyl-L-lysyl-[protein] + 2 oxidized [2Fe-2S]-[ferredoxin] + 2 S-adenosyl-L-methionine + 4 H(+) = [[Fe-S] cluster scaffold protein] + N(6)-[(R)-dihydrolipoyl]-L-lysyl-[protein] + 4 Fe(3+) + 2 hydrogen sulfide + 2 5'-deoxyadenosine + 2 L-methionine + 2 reduced [2Fe-2S]-[ferredoxin]</text>
        <dbReference type="Rhea" id="RHEA:16585"/>
        <dbReference type="Rhea" id="RHEA-COMP:9928"/>
        <dbReference type="Rhea" id="RHEA-COMP:10000"/>
        <dbReference type="Rhea" id="RHEA-COMP:10001"/>
        <dbReference type="Rhea" id="RHEA-COMP:10475"/>
        <dbReference type="Rhea" id="RHEA-COMP:14568"/>
        <dbReference type="Rhea" id="RHEA-COMP:14569"/>
        <dbReference type="ChEBI" id="CHEBI:15378"/>
        <dbReference type="ChEBI" id="CHEBI:17319"/>
        <dbReference type="ChEBI" id="CHEBI:29034"/>
        <dbReference type="ChEBI" id="CHEBI:29919"/>
        <dbReference type="ChEBI" id="CHEBI:33722"/>
        <dbReference type="ChEBI" id="CHEBI:33737"/>
        <dbReference type="ChEBI" id="CHEBI:33738"/>
        <dbReference type="ChEBI" id="CHEBI:57844"/>
        <dbReference type="ChEBI" id="CHEBI:59789"/>
        <dbReference type="ChEBI" id="CHEBI:78809"/>
        <dbReference type="ChEBI" id="CHEBI:83100"/>
        <dbReference type="EC" id="2.8.1.8"/>
    </reaction>
</comment>
<dbReference type="GO" id="GO:0033819">
    <property type="term" value="F:lipoyl(octanoyl) transferase activity"/>
    <property type="evidence" value="ECO:0007669"/>
    <property type="project" value="InterPro"/>
</dbReference>
<dbReference type="AlphaFoldDB" id="A0A381RSC9"/>
<dbReference type="GO" id="GO:0046872">
    <property type="term" value="F:metal ion binding"/>
    <property type="evidence" value="ECO:0007669"/>
    <property type="project" value="UniProtKB-KW"/>
</dbReference>
<evidence type="ECO:0000256" key="1">
    <source>
        <dbReference type="ARBA" id="ARBA00001966"/>
    </source>
</evidence>
<dbReference type="NCBIfam" id="NF004019">
    <property type="entry name" value="PRK05481.1"/>
    <property type="match status" value="1"/>
</dbReference>
<dbReference type="SUPFAM" id="SSF55681">
    <property type="entry name" value="Class II aaRS and biotin synthetases"/>
    <property type="match status" value="1"/>
</dbReference>
<dbReference type="InterPro" id="IPR045864">
    <property type="entry name" value="aa-tRNA-synth_II/BPL/LPL"/>
</dbReference>
<dbReference type="InterPro" id="IPR006638">
    <property type="entry name" value="Elp3/MiaA/NifB-like_rSAM"/>
</dbReference>
<dbReference type="SFLD" id="SFLDF00271">
    <property type="entry name" value="lipoyl_synthase"/>
    <property type="match status" value="1"/>
</dbReference>
<dbReference type="PROSITE" id="PS51918">
    <property type="entry name" value="RADICAL_SAM"/>
    <property type="match status" value="1"/>
</dbReference>
<evidence type="ECO:0000256" key="5">
    <source>
        <dbReference type="ARBA" id="ARBA00022490"/>
    </source>
</evidence>
<keyword evidence="9" id="KW-0408">Iron</keyword>
<feature type="domain" description="BPL/LPL catalytic" evidence="13">
    <location>
        <begin position="15"/>
        <end position="203"/>
    </location>
</feature>
<evidence type="ECO:0000256" key="10">
    <source>
        <dbReference type="ARBA" id="ARBA00023014"/>
    </source>
</evidence>
<dbReference type="Gene3D" id="3.20.20.70">
    <property type="entry name" value="Aldolase class I"/>
    <property type="match status" value="1"/>
</dbReference>
<dbReference type="GO" id="GO:0005739">
    <property type="term" value="C:mitochondrion"/>
    <property type="evidence" value="ECO:0007669"/>
    <property type="project" value="UniProtKB-SubCell"/>
</dbReference>
<comment type="subcellular location">
    <subcellularLocation>
        <location evidence="2">Mitochondrion</location>
    </subcellularLocation>
</comment>
<proteinExistence type="inferred from homology"/>
<keyword evidence="11" id="KW-0012">Acyltransferase</keyword>
<dbReference type="InterPro" id="IPR058240">
    <property type="entry name" value="rSAM_sf"/>
</dbReference>
<dbReference type="PROSITE" id="PS51733">
    <property type="entry name" value="BPL_LPL_CATALYTIC"/>
    <property type="match status" value="1"/>
</dbReference>
<dbReference type="SUPFAM" id="SSF102114">
    <property type="entry name" value="Radical SAM enzymes"/>
    <property type="match status" value="1"/>
</dbReference>
<dbReference type="SFLD" id="SFLDS00029">
    <property type="entry name" value="Radical_SAM"/>
    <property type="match status" value="1"/>
</dbReference>
<organism evidence="15">
    <name type="scientific">marine metagenome</name>
    <dbReference type="NCBI Taxonomy" id="408172"/>
    <lineage>
        <taxon>unclassified sequences</taxon>
        <taxon>metagenomes</taxon>
        <taxon>ecological metagenomes</taxon>
    </lineage>
</organism>
<dbReference type="HAMAP" id="MF_00206">
    <property type="entry name" value="Lipoyl_synth"/>
    <property type="match status" value="1"/>
</dbReference>
<dbReference type="SMART" id="SM00729">
    <property type="entry name" value="Elp3"/>
    <property type="match status" value="1"/>
</dbReference>
<keyword evidence="6" id="KW-0808">Transferase</keyword>
<dbReference type="Gene3D" id="3.30.930.10">
    <property type="entry name" value="Bira Bifunctional Protein, Domain 2"/>
    <property type="match status" value="1"/>
</dbReference>
<keyword evidence="4" id="KW-0004">4Fe-4S</keyword>